<evidence type="ECO:0000313" key="2">
    <source>
        <dbReference type="EMBL" id="DAF64570.1"/>
    </source>
</evidence>
<organism evidence="2">
    <name type="scientific">Siphoviridae sp. ctFH16</name>
    <dbReference type="NCBI Taxonomy" id="2827817"/>
    <lineage>
        <taxon>Viruses</taxon>
        <taxon>Duplodnaviria</taxon>
        <taxon>Heunggongvirae</taxon>
        <taxon>Uroviricota</taxon>
        <taxon>Caudoviricetes</taxon>
    </lineage>
</organism>
<evidence type="ECO:0000259" key="1">
    <source>
        <dbReference type="Pfam" id="PF18812"/>
    </source>
</evidence>
<accession>A0A8S5TN60</accession>
<name>A0A8S5TN60_9CAUD</name>
<dbReference type="InterPro" id="IPR041301">
    <property type="entry name" value="PBECR3"/>
</dbReference>
<proteinExistence type="predicted"/>
<reference evidence="2" key="1">
    <citation type="journal article" date="2021" name="Proc. Natl. Acad. Sci. U.S.A.">
        <title>A Catalog of Tens of Thousands of Viruses from Human Metagenomes Reveals Hidden Associations with Chronic Diseases.</title>
        <authorList>
            <person name="Tisza M.J."/>
            <person name="Buck C.B."/>
        </authorList>
    </citation>
    <scope>NUCLEOTIDE SEQUENCE</scope>
    <source>
        <strain evidence="2">CtFH16</strain>
    </source>
</reference>
<sequence length="121" mass="13742">MARQIAVITKKVITLLSLSCPINTPIYIGPSNEAHMKSSHPRDFANYYPHIGLILSQPDYVGVNHKDASIEYVREFKANNDYVKVAVRIAANNYFVRSLYVLNPNRVANFINKGTLKKFDE</sequence>
<feature type="domain" description="Phage-Barnase-EndoU-ColicinE5/D-RelE like nuclease 3" evidence="1">
    <location>
        <begin position="4"/>
        <end position="108"/>
    </location>
</feature>
<protein>
    <submittedName>
        <fullName evidence="2">Nuclease</fullName>
    </submittedName>
</protein>
<dbReference type="Pfam" id="PF18812">
    <property type="entry name" value="PBECR3"/>
    <property type="match status" value="1"/>
</dbReference>
<dbReference type="EMBL" id="BK032863">
    <property type="protein sequence ID" value="DAF64570.1"/>
    <property type="molecule type" value="Genomic_DNA"/>
</dbReference>